<sequence>MSVSLDPHQFLFFNRPLTQLVKRTLLLTNYNTQPVAFKVKTTAPKLYCVRPNSGRIEPNGQVEVQVLLQPMKEEPPLNAKCKDKFLVQSTIIMPEKEHVDLHDIWGIVEAEGMRIHQQKLKVAYLPPGATAEDYDEANKSGMTGIDDESRYRTFRGNPNASGFNASHMGQETTRPPLPTSIIPQPAPVQRTPSPPVEYTNAREATPDIVYPAPQHQQQQQYQRETPRPPVVHTMPEPAPQPQPQPHFQHQSQHQPAPPPAPRSDPALEKNFAELSAQYAEAIAEITRLRAALADQAAAADKLRRRSVKAMSDDGSATYTDGATDDGTFVDQGQFQPEGVPLPIVVGIALAVFGTTYLFF</sequence>
<dbReference type="PROSITE" id="PS50202">
    <property type="entry name" value="MSP"/>
    <property type="match status" value="1"/>
</dbReference>
<dbReference type="PANTHER" id="PTHR10809:SF6">
    <property type="entry name" value="AT11025P-RELATED"/>
    <property type="match status" value="1"/>
</dbReference>
<dbReference type="Pfam" id="PF00635">
    <property type="entry name" value="Motile_Sperm"/>
    <property type="match status" value="1"/>
</dbReference>
<dbReference type="FunCoup" id="A0A067M9R3">
    <property type="interactions" value="16"/>
</dbReference>
<keyword evidence="3" id="KW-0812">Transmembrane</keyword>
<protein>
    <recommendedName>
        <fullName evidence="8">MSP domain-containing protein</fullName>
    </recommendedName>
</protein>
<dbReference type="Gene3D" id="2.60.40.10">
    <property type="entry name" value="Immunoglobulins"/>
    <property type="match status" value="1"/>
</dbReference>
<feature type="coiled-coil region" evidence="6">
    <location>
        <begin position="271"/>
        <end position="305"/>
    </location>
</feature>
<evidence type="ECO:0000256" key="3">
    <source>
        <dbReference type="ARBA" id="ARBA00022692"/>
    </source>
</evidence>
<dbReference type="GO" id="GO:0001786">
    <property type="term" value="F:phosphatidylserine binding"/>
    <property type="evidence" value="ECO:0007669"/>
    <property type="project" value="UniProtKB-ARBA"/>
</dbReference>
<name>A0A067M9R3_BOTB1</name>
<dbReference type="InterPro" id="IPR013783">
    <property type="entry name" value="Ig-like_fold"/>
</dbReference>
<dbReference type="FunFam" id="2.60.40.10:FF:000813">
    <property type="entry name" value="Vesicle-associated protein 1-1"/>
    <property type="match status" value="1"/>
</dbReference>
<dbReference type="GO" id="GO:0035091">
    <property type="term" value="F:phosphatidylinositol binding"/>
    <property type="evidence" value="ECO:0007669"/>
    <property type="project" value="UniProtKB-ARBA"/>
</dbReference>
<dbReference type="GO" id="GO:0140506">
    <property type="term" value="F:endoplasmic reticulum-autophagosome adaptor activity"/>
    <property type="evidence" value="ECO:0007669"/>
    <property type="project" value="UniProtKB-ARBA"/>
</dbReference>
<dbReference type="InterPro" id="IPR016763">
    <property type="entry name" value="VAP"/>
</dbReference>
<dbReference type="AlphaFoldDB" id="A0A067M9R3"/>
<evidence type="ECO:0000256" key="7">
    <source>
        <dbReference type="SAM" id="MobiDB-lite"/>
    </source>
</evidence>
<dbReference type="STRING" id="930990.A0A067M9R3"/>
<dbReference type="InParanoid" id="A0A067M9R3"/>
<dbReference type="GO" id="GO:0007009">
    <property type="term" value="P:plasma membrane organization"/>
    <property type="evidence" value="ECO:0007669"/>
    <property type="project" value="UniProtKB-ARBA"/>
</dbReference>
<keyword evidence="10" id="KW-1185">Reference proteome</keyword>
<dbReference type="GO" id="GO:0160214">
    <property type="term" value="F:endoplasmic reticulum-plasma membrane adaptor activity"/>
    <property type="evidence" value="ECO:0007669"/>
    <property type="project" value="UniProtKB-ARBA"/>
</dbReference>
<dbReference type="PIRSF" id="PIRSF019693">
    <property type="entry name" value="VAMP-associated"/>
    <property type="match status" value="1"/>
</dbReference>
<proteinExistence type="inferred from homology"/>
<dbReference type="GO" id="GO:0160219">
    <property type="term" value="C:cortical endoplasmic reticulum membrane"/>
    <property type="evidence" value="ECO:0007669"/>
    <property type="project" value="UniProtKB-ARBA"/>
</dbReference>
<dbReference type="SUPFAM" id="SSF49354">
    <property type="entry name" value="PapD-like"/>
    <property type="match status" value="1"/>
</dbReference>
<keyword evidence="5" id="KW-0472">Membrane</keyword>
<feature type="compositionally biased region" description="Low complexity" evidence="7">
    <location>
        <begin position="245"/>
        <end position="254"/>
    </location>
</feature>
<dbReference type="GO" id="GO:0061817">
    <property type="term" value="P:endoplasmic reticulum-plasma membrane tethering"/>
    <property type="evidence" value="ECO:0007669"/>
    <property type="project" value="UniProtKB-ARBA"/>
</dbReference>
<dbReference type="GO" id="GO:1902647">
    <property type="term" value="P:negative regulation of 1-phosphatidyl-1D-myo-inositol 4,5-bisphosphate biosynthetic process"/>
    <property type="evidence" value="ECO:0007669"/>
    <property type="project" value="UniProtKB-ARBA"/>
</dbReference>
<dbReference type="PANTHER" id="PTHR10809">
    <property type="entry name" value="VESICLE-ASSOCIATED MEMBRANE PROTEIN-ASSOCIATED PROTEIN"/>
    <property type="match status" value="1"/>
</dbReference>
<dbReference type="OrthoDB" id="264603at2759"/>
<comment type="subcellular location">
    <subcellularLocation>
        <location evidence="1">Membrane</location>
        <topology evidence="1">Single-pass type IV membrane protein</topology>
    </subcellularLocation>
</comment>
<evidence type="ECO:0000259" key="8">
    <source>
        <dbReference type="PROSITE" id="PS50202"/>
    </source>
</evidence>
<keyword evidence="4" id="KW-1133">Transmembrane helix</keyword>
<dbReference type="GO" id="GO:0005886">
    <property type="term" value="C:plasma membrane"/>
    <property type="evidence" value="ECO:0007669"/>
    <property type="project" value="TreeGrafter"/>
</dbReference>
<evidence type="ECO:0000313" key="10">
    <source>
        <dbReference type="Proteomes" id="UP000027195"/>
    </source>
</evidence>
<evidence type="ECO:0000256" key="6">
    <source>
        <dbReference type="SAM" id="Coils"/>
    </source>
</evidence>
<evidence type="ECO:0000256" key="2">
    <source>
        <dbReference type="ARBA" id="ARBA00008932"/>
    </source>
</evidence>
<dbReference type="InterPro" id="IPR008962">
    <property type="entry name" value="PapD-like_sf"/>
</dbReference>
<dbReference type="Proteomes" id="UP000027195">
    <property type="component" value="Unassembled WGS sequence"/>
</dbReference>
<evidence type="ECO:0000256" key="4">
    <source>
        <dbReference type="ARBA" id="ARBA00022989"/>
    </source>
</evidence>
<accession>A0A067M9R3</accession>
<dbReference type="EMBL" id="KL198058">
    <property type="protein sequence ID" value="KDQ11435.1"/>
    <property type="molecule type" value="Genomic_DNA"/>
</dbReference>
<evidence type="ECO:0000256" key="5">
    <source>
        <dbReference type="ARBA" id="ARBA00023136"/>
    </source>
</evidence>
<dbReference type="InterPro" id="IPR000535">
    <property type="entry name" value="MSP_dom"/>
</dbReference>
<organism evidence="9 10">
    <name type="scientific">Botryobasidium botryosum (strain FD-172 SS1)</name>
    <dbReference type="NCBI Taxonomy" id="930990"/>
    <lineage>
        <taxon>Eukaryota</taxon>
        <taxon>Fungi</taxon>
        <taxon>Dikarya</taxon>
        <taxon>Basidiomycota</taxon>
        <taxon>Agaricomycotina</taxon>
        <taxon>Agaricomycetes</taxon>
        <taxon>Cantharellales</taxon>
        <taxon>Botryobasidiaceae</taxon>
        <taxon>Botryobasidium</taxon>
    </lineage>
</organism>
<feature type="region of interest" description="Disordered" evidence="7">
    <location>
        <begin position="135"/>
        <end position="266"/>
    </location>
</feature>
<feature type="compositionally biased region" description="Polar residues" evidence="7">
    <location>
        <begin position="156"/>
        <end position="173"/>
    </location>
</feature>
<evidence type="ECO:0000256" key="1">
    <source>
        <dbReference type="ARBA" id="ARBA00004211"/>
    </source>
</evidence>
<comment type="similarity">
    <text evidence="2">Belongs to the VAMP-associated protein (VAP) (TC 9.B.17) family.</text>
</comment>
<gene>
    <name evidence="9" type="ORF">BOTBODRAFT_455283</name>
</gene>
<dbReference type="HOGENOM" id="CLU_032848_1_0_1"/>
<dbReference type="GO" id="GO:0033149">
    <property type="term" value="F:FFAT motif binding"/>
    <property type="evidence" value="ECO:0007669"/>
    <property type="project" value="TreeGrafter"/>
</dbReference>
<dbReference type="GO" id="GO:0061709">
    <property type="term" value="P:reticulophagy"/>
    <property type="evidence" value="ECO:0007669"/>
    <property type="project" value="UniProtKB-ARBA"/>
</dbReference>
<reference evidence="10" key="1">
    <citation type="journal article" date="2014" name="Proc. Natl. Acad. Sci. U.S.A.">
        <title>Extensive sampling of basidiomycete genomes demonstrates inadequacy of the white-rot/brown-rot paradigm for wood decay fungi.</title>
        <authorList>
            <person name="Riley R."/>
            <person name="Salamov A.A."/>
            <person name="Brown D.W."/>
            <person name="Nagy L.G."/>
            <person name="Floudas D."/>
            <person name="Held B.W."/>
            <person name="Levasseur A."/>
            <person name="Lombard V."/>
            <person name="Morin E."/>
            <person name="Otillar R."/>
            <person name="Lindquist E.A."/>
            <person name="Sun H."/>
            <person name="LaButti K.M."/>
            <person name="Schmutz J."/>
            <person name="Jabbour D."/>
            <person name="Luo H."/>
            <person name="Baker S.E."/>
            <person name="Pisabarro A.G."/>
            <person name="Walton J.D."/>
            <person name="Blanchette R.A."/>
            <person name="Henrissat B."/>
            <person name="Martin F."/>
            <person name="Cullen D."/>
            <person name="Hibbett D.S."/>
            <person name="Grigoriev I.V."/>
        </authorList>
    </citation>
    <scope>NUCLEOTIDE SEQUENCE [LARGE SCALE GENOMIC DNA]</scope>
    <source>
        <strain evidence="10">FD-172 SS1</strain>
    </source>
</reference>
<dbReference type="GO" id="GO:0090158">
    <property type="term" value="P:endoplasmic reticulum membrane organization"/>
    <property type="evidence" value="ECO:0007669"/>
    <property type="project" value="TreeGrafter"/>
</dbReference>
<evidence type="ECO:0000313" key="9">
    <source>
        <dbReference type="EMBL" id="KDQ11435.1"/>
    </source>
</evidence>
<dbReference type="GO" id="GO:0051685">
    <property type="term" value="P:maintenance of ER location"/>
    <property type="evidence" value="ECO:0007669"/>
    <property type="project" value="UniProtKB-ARBA"/>
</dbReference>
<keyword evidence="6" id="KW-0175">Coiled coil</keyword>
<feature type="domain" description="MSP" evidence="8">
    <location>
        <begin position="2"/>
        <end position="123"/>
    </location>
</feature>